<protein>
    <recommendedName>
        <fullName evidence="8">Sema domain-containing protein</fullName>
    </recommendedName>
</protein>
<dbReference type="Gene3D" id="2.60.40.10">
    <property type="entry name" value="Immunoglobulins"/>
    <property type="match status" value="1"/>
</dbReference>
<dbReference type="GO" id="GO:0007411">
    <property type="term" value="P:axon guidance"/>
    <property type="evidence" value="ECO:0007669"/>
    <property type="project" value="TreeGrafter"/>
</dbReference>
<dbReference type="SUPFAM" id="SSF101912">
    <property type="entry name" value="Sema domain"/>
    <property type="match status" value="1"/>
</dbReference>
<organism evidence="6 7">
    <name type="scientific">Caenorhabditis angaria</name>
    <dbReference type="NCBI Taxonomy" id="860376"/>
    <lineage>
        <taxon>Eukaryota</taxon>
        <taxon>Metazoa</taxon>
        <taxon>Ecdysozoa</taxon>
        <taxon>Nematoda</taxon>
        <taxon>Chromadorea</taxon>
        <taxon>Rhabditida</taxon>
        <taxon>Rhabditina</taxon>
        <taxon>Rhabditomorpha</taxon>
        <taxon>Rhabditoidea</taxon>
        <taxon>Rhabditidae</taxon>
        <taxon>Peloderinae</taxon>
        <taxon>Caenorhabditis</taxon>
    </lineage>
</organism>
<dbReference type="Pfam" id="PF07679">
    <property type="entry name" value="I-set"/>
    <property type="match status" value="1"/>
</dbReference>
<dbReference type="GO" id="GO:0030215">
    <property type="term" value="F:semaphorin receptor binding"/>
    <property type="evidence" value="ECO:0007669"/>
    <property type="project" value="InterPro"/>
</dbReference>
<comment type="caution">
    <text evidence="6">The sequence shown here is derived from an EMBL/GenBank/DDBJ whole genome shotgun (WGS) entry which is preliminary data.</text>
</comment>
<dbReference type="Pfam" id="PF01403">
    <property type="entry name" value="Sema"/>
    <property type="match status" value="1"/>
</dbReference>
<evidence type="ECO:0000256" key="3">
    <source>
        <dbReference type="SAM" id="SignalP"/>
    </source>
</evidence>
<feature type="signal peptide" evidence="3">
    <location>
        <begin position="1"/>
        <end position="17"/>
    </location>
</feature>
<reference evidence="6" key="1">
    <citation type="submission" date="2022-11" db="EMBL/GenBank/DDBJ databases">
        <authorList>
            <person name="Kikuchi T."/>
        </authorList>
    </citation>
    <scope>NUCLEOTIDE SEQUENCE</scope>
    <source>
        <strain evidence="6">PS1010</strain>
    </source>
</reference>
<dbReference type="InterPro" id="IPR015943">
    <property type="entry name" value="WD40/YVTN_repeat-like_dom_sf"/>
</dbReference>
<dbReference type="AlphaFoldDB" id="A0A9P1I5B7"/>
<evidence type="ECO:0000259" key="4">
    <source>
        <dbReference type="PROSITE" id="PS50835"/>
    </source>
</evidence>
<dbReference type="InterPro" id="IPR036179">
    <property type="entry name" value="Ig-like_dom_sf"/>
</dbReference>
<feature type="domain" description="Ig-like" evidence="4">
    <location>
        <begin position="552"/>
        <end position="602"/>
    </location>
</feature>
<dbReference type="GO" id="GO:0071526">
    <property type="term" value="P:semaphorin-plexin signaling pathway"/>
    <property type="evidence" value="ECO:0007669"/>
    <property type="project" value="TreeGrafter"/>
</dbReference>
<dbReference type="PANTHER" id="PTHR11036">
    <property type="entry name" value="SEMAPHORIN"/>
    <property type="match status" value="1"/>
</dbReference>
<dbReference type="InterPro" id="IPR036352">
    <property type="entry name" value="Semap_dom_sf"/>
</dbReference>
<evidence type="ECO:0008006" key="8">
    <source>
        <dbReference type="Google" id="ProtNLM"/>
    </source>
</evidence>
<feature type="chain" id="PRO_5040199219" description="Sema domain-containing protein" evidence="3">
    <location>
        <begin position="18"/>
        <end position="654"/>
    </location>
</feature>
<dbReference type="SMART" id="SM00630">
    <property type="entry name" value="Sema"/>
    <property type="match status" value="1"/>
</dbReference>
<dbReference type="PROSITE" id="PS51004">
    <property type="entry name" value="SEMA"/>
    <property type="match status" value="1"/>
</dbReference>
<dbReference type="Proteomes" id="UP001152747">
    <property type="component" value="Unassembled WGS sequence"/>
</dbReference>
<name>A0A9P1I5B7_9PELO</name>
<dbReference type="InterPro" id="IPR027231">
    <property type="entry name" value="Semaphorin"/>
</dbReference>
<dbReference type="Gene3D" id="2.130.10.10">
    <property type="entry name" value="YVTN repeat-like/Quinoprotein amine dehydrogenase"/>
    <property type="match status" value="1"/>
</dbReference>
<comment type="caution">
    <text evidence="2">Lacks conserved residue(s) required for the propagation of feature annotation.</text>
</comment>
<dbReference type="GO" id="GO:0045499">
    <property type="term" value="F:chemorepellent activity"/>
    <property type="evidence" value="ECO:0007669"/>
    <property type="project" value="TreeGrafter"/>
</dbReference>
<dbReference type="PANTHER" id="PTHR11036:SF139">
    <property type="entry name" value="SEMAPHORIN-2A"/>
    <property type="match status" value="1"/>
</dbReference>
<dbReference type="EMBL" id="CANHGI010000001">
    <property type="protein sequence ID" value="CAI5438345.1"/>
    <property type="molecule type" value="Genomic_DNA"/>
</dbReference>
<evidence type="ECO:0000313" key="7">
    <source>
        <dbReference type="Proteomes" id="UP001152747"/>
    </source>
</evidence>
<evidence type="ECO:0000256" key="2">
    <source>
        <dbReference type="PROSITE-ProRule" id="PRU00352"/>
    </source>
</evidence>
<dbReference type="GO" id="GO:0030335">
    <property type="term" value="P:positive regulation of cell migration"/>
    <property type="evidence" value="ECO:0007669"/>
    <property type="project" value="TreeGrafter"/>
</dbReference>
<evidence type="ECO:0000313" key="6">
    <source>
        <dbReference type="EMBL" id="CAI5438345.1"/>
    </source>
</evidence>
<feature type="domain" description="Sema" evidence="5">
    <location>
        <begin position="1"/>
        <end position="472"/>
    </location>
</feature>
<dbReference type="OrthoDB" id="9988752at2759"/>
<dbReference type="InterPro" id="IPR007110">
    <property type="entry name" value="Ig-like_dom"/>
</dbReference>
<evidence type="ECO:0000259" key="5">
    <source>
        <dbReference type="PROSITE" id="PS51004"/>
    </source>
</evidence>
<dbReference type="PROSITE" id="PS50835">
    <property type="entry name" value="IG_LIKE"/>
    <property type="match status" value="1"/>
</dbReference>
<proteinExistence type="inferred from homology"/>
<dbReference type="InterPro" id="IPR001627">
    <property type="entry name" value="Semap_dom"/>
</dbReference>
<dbReference type="InterPro" id="IPR013783">
    <property type="entry name" value="Ig-like_fold"/>
</dbReference>
<dbReference type="SUPFAM" id="SSF48726">
    <property type="entry name" value="Immunoglobulin"/>
    <property type="match status" value="1"/>
</dbReference>
<evidence type="ECO:0000256" key="1">
    <source>
        <dbReference type="ARBA" id="ARBA00009492"/>
    </source>
</evidence>
<dbReference type="InterPro" id="IPR013098">
    <property type="entry name" value="Ig_I-set"/>
</dbReference>
<gene>
    <name evidence="6" type="ORF">CAMP_LOCUS982</name>
</gene>
<keyword evidence="3" id="KW-0732">Signal</keyword>
<dbReference type="FunFam" id="2.130.10.10:FF:001565">
    <property type="entry name" value="Semaphorin-2A"/>
    <property type="match status" value="1"/>
</dbReference>
<keyword evidence="7" id="KW-1185">Reference proteome</keyword>
<sequence length="654" mass="73384">MSNLLIIYATFITIVHGLIKPDNSFRDASIGEFRELLVDSKAGSLFVGSEGAIFRLWAYNVNDTGDNVFAKKKLDLSDSEESECKSTASDERLCRPSTRFMSFTNNQESLYICSSVGMRPEIRVLDALSLQDQQEPRTEIGICVVDSTFNTTAVVVEKGNPEDVVSVYSGIRTGMGGQNHLIYRPPLTKSGKQLHSSIRTIYPDNKWFNEPQFVGSFDVGQYVMFFFREIAHDNAFGERIVHSRVARVCKKDLGGRNVLRQVWTSFVKARLNCSVSANFPFYFDHIQSVERVDKNGETYFYGTFSTSETAFTSSAVCMFQLSSINHLMDTGLLLEETANGLSTVTSDDTPSHRPGTCTSNSHSISDSDLHFAKTHLLLADAISGGQPILPLRDVVYTHLAVDVLQNQNILFIFDSLHKKMWKVSHWKEGNEWKSNLIEQQNLYIDSNINDVALLPNEFFFVSSKSKISQFSVSRCDYFPSCALCSLDPYCSWNAVNSVCKQKQKSHEKSVGWISSSWAGHISPECSAVEKMTIRDVYLGDGIKIDGTMDGIWQKDGETIETHKKMHVTNSGQLIILNIEPSDSGTYECLRNNAIVVRTRVVVHENCARPTSVAEYRSCQREWCKKSDAYRTALNIWGESNKKNVQCMANGSSIN</sequence>
<accession>A0A9P1I5B7</accession>
<dbReference type="GO" id="GO:0005886">
    <property type="term" value="C:plasma membrane"/>
    <property type="evidence" value="ECO:0007669"/>
    <property type="project" value="TreeGrafter"/>
</dbReference>
<comment type="similarity">
    <text evidence="1">Belongs to the semaphorin family.</text>
</comment>